<dbReference type="SUPFAM" id="SSF101821">
    <property type="entry name" value="Aminopeptidase/glucanase lid domain"/>
    <property type="match status" value="1"/>
</dbReference>
<dbReference type="Gene3D" id="3.40.630.10">
    <property type="entry name" value="Zn peptidases"/>
    <property type="match status" value="1"/>
</dbReference>
<dbReference type="Proteomes" id="UP001218034">
    <property type="component" value="Chromosome"/>
</dbReference>
<evidence type="ECO:0000256" key="5">
    <source>
        <dbReference type="ARBA" id="ARBA00022801"/>
    </source>
</evidence>
<comment type="similarity">
    <text evidence="1 6">Belongs to the peptidase M42 family.</text>
</comment>
<dbReference type="Pfam" id="PF05343">
    <property type="entry name" value="Peptidase_M42"/>
    <property type="match status" value="1"/>
</dbReference>
<dbReference type="EMBL" id="CP104395">
    <property type="protein sequence ID" value="WEL19054.1"/>
    <property type="molecule type" value="Genomic_DNA"/>
</dbReference>
<evidence type="ECO:0000256" key="2">
    <source>
        <dbReference type="ARBA" id="ARBA00022438"/>
    </source>
</evidence>
<dbReference type="InterPro" id="IPR008007">
    <property type="entry name" value="Peptidase_M42"/>
</dbReference>
<organism evidence="7 8">
    <name type="scientific">Candidatus Nanohalococcus occultus</name>
    <dbReference type="NCBI Taxonomy" id="2978047"/>
    <lineage>
        <taxon>Archaea</taxon>
        <taxon>Candidatus Nanohalarchaeota</taxon>
        <taxon>Candidatus Nanohalarchaeota incertae sedis</taxon>
        <taxon>Candidatus Nanohalococcus</taxon>
    </lineage>
</organism>
<dbReference type="RefSeq" id="WP_347721926.1">
    <property type="nucleotide sequence ID" value="NZ_CP104395.1"/>
</dbReference>
<dbReference type="SUPFAM" id="SSF53187">
    <property type="entry name" value="Zn-dependent exopeptidases"/>
    <property type="match status" value="1"/>
</dbReference>
<sequence length="343" mass="37670">MNKLLKKLVETPSVSGDESEIRELIKNEIEDEADSIETDNFGNLVARKGKGDKTLMLMAHMDQIGLTVKNITEDGFIKFSKVGGVTTQSLMNQRVDVHGEEDIKGVIGMKPPHLMDKEERDKLPEKKTLFIDIGAEDKEEAQELVSVGDFITFERELENLQNDYYTSLAMDNRVGCLVGIKALERFDEDFELAVVFSTQEEVGLKGAKTSTFSVNPDAALAVDVSIAGDVPGVQDDESTLKMGGGVEITLVQSNGRGLITPESVKTWLLDTAEDYEHEHQPGVWEGGATDAASIELERSGVPTGSIGVPLRNMHSSTEIVKLSDIEDTVAFLEDSFAEFENHF</sequence>
<name>A0ABY8CCV7_9ARCH</name>
<evidence type="ECO:0000256" key="3">
    <source>
        <dbReference type="ARBA" id="ARBA00022670"/>
    </source>
</evidence>
<keyword evidence="5" id="KW-0378">Hydrolase</keyword>
<dbReference type="InterPro" id="IPR051464">
    <property type="entry name" value="Peptidase_M42_aminopept"/>
</dbReference>
<reference evidence="7 8" key="1">
    <citation type="submission" date="2022-09" db="EMBL/GenBank/DDBJ databases">
        <title>Xylan utilization by haloarchaea-nanohaloarchaea associations.</title>
        <authorList>
            <person name="Yakimov M."/>
        </authorList>
    </citation>
    <scope>NUCLEOTIDE SEQUENCE [LARGE SCALE GENOMIC DNA]</scope>
    <source>
        <strain evidence="7 8">SVXNc</strain>
    </source>
</reference>
<evidence type="ECO:0000256" key="4">
    <source>
        <dbReference type="ARBA" id="ARBA00022723"/>
    </source>
</evidence>
<dbReference type="GO" id="GO:0004177">
    <property type="term" value="F:aminopeptidase activity"/>
    <property type="evidence" value="ECO:0007669"/>
    <property type="project" value="UniProtKB-KW"/>
</dbReference>
<proteinExistence type="inferred from homology"/>
<protein>
    <submittedName>
        <fullName evidence="7">M42 glutamyl aminopeptidase</fullName>
    </submittedName>
</protein>
<keyword evidence="4" id="KW-0479">Metal-binding</keyword>
<dbReference type="Gene3D" id="2.40.30.40">
    <property type="entry name" value="Peptidase M42, domain 2"/>
    <property type="match status" value="1"/>
</dbReference>
<evidence type="ECO:0000313" key="8">
    <source>
        <dbReference type="Proteomes" id="UP001218034"/>
    </source>
</evidence>
<evidence type="ECO:0000256" key="6">
    <source>
        <dbReference type="PIRNR" id="PIRNR001123"/>
    </source>
</evidence>
<gene>
    <name evidence="7" type="primary">frvX</name>
    <name evidence="7" type="ORF">SVXNc_0022</name>
</gene>
<keyword evidence="2 7" id="KW-0031">Aminopeptidase</keyword>
<dbReference type="PANTHER" id="PTHR32481">
    <property type="entry name" value="AMINOPEPTIDASE"/>
    <property type="match status" value="1"/>
</dbReference>
<keyword evidence="3" id="KW-0645">Protease</keyword>
<dbReference type="CDD" id="cd05656">
    <property type="entry name" value="M42_Frv"/>
    <property type="match status" value="1"/>
</dbReference>
<evidence type="ECO:0000313" key="7">
    <source>
        <dbReference type="EMBL" id="WEL19054.1"/>
    </source>
</evidence>
<dbReference type="PANTHER" id="PTHR32481:SF0">
    <property type="entry name" value="AMINOPEPTIDASE YPDE-RELATED"/>
    <property type="match status" value="1"/>
</dbReference>
<accession>A0ABY8CCV7</accession>
<dbReference type="PIRSF" id="PIRSF001123">
    <property type="entry name" value="PepA_GA"/>
    <property type="match status" value="1"/>
</dbReference>
<dbReference type="GeneID" id="98290064"/>
<dbReference type="InterPro" id="IPR023367">
    <property type="entry name" value="Peptidase_M42_dom2"/>
</dbReference>
<evidence type="ECO:0000256" key="1">
    <source>
        <dbReference type="ARBA" id="ARBA00006272"/>
    </source>
</evidence>
<keyword evidence="8" id="KW-1185">Reference proteome</keyword>